<reference evidence="1" key="1">
    <citation type="submission" date="2021-01" db="EMBL/GenBank/DDBJ databases">
        <title>Whole genome shotgun sequence of Rugosimonospora africana NBRC 104875.</title>
        <authorList>
            <person name="Komaki H."/>
            <person name="Tamura T."/>
        </authorList>
    </citation>
    <scope>NUCLEOTIDE SEQUENCE</scope>
    <source>
        <strain evidence="1">NBRC 104875</strain>
    </source>
</reference>
<gene>
    <name evidence="1" type="ORF">Raf01_05400</name>
</gene>
<organism evidence="1 2">
    <name type="scientific">Rugosimonospora africana</name>
    <dbReference type="NCBI Taxonomy" id="556532"/>
    <lineage>
        <taxon>Bacteria</taxon>
        <taxon>Bacillati</taxon>
        <taxon>Actinomycetota</taxon>
        <taxon>Actinomycetes</taxon>
        <taxon>Micromonosporales</taxon>
        <taxon>Micromonosporaceae</taxon>
        <taxon>Rugosimonospora</taxon>
    </lineage>
</organism>
<name>A0A8J3QMQ0_9ACTN</name>
<dbReference type="Proteomes" id="UP000642748">
    <property type="component" value="Unassembled WGS sequence"/>
</dbReference>
<sequence>MPDTAFRAGKNGFHFPNNFVNHIVTLHVPLHGAVDVTTGGRCGGMAYAALDYFHAGLPVPTHETGDFADGVPPDGSVLAGYIYHRLIDSFLTGSATKFIAWTLRPDHDILRLPGVHTRTSQELVRIRRSIDRGDPVVLGLLRSTLLTDLGDNHQVVCYGYDGDELHIYDNRCPDVEGTVTRRPDGSWSLEAGDVQDRWRGLFAQDYRPAQPPYHDLMLTSGLTVEPGAPVAGAPFRCGYQVRNVGEFTAHADRWHLSVRGPGGEDLDATLVVDAGTAGIVEPGQTVEVSGATPGLGGPGGEYTLCAGFVSTNQAVEVLPASGPARNRLTLSVAAAGSVSSEAAST</sequence>
<dbReference type="AlphaFoldDB" id="A0A8J3QMQ0"/>
<accession>A0A8J3QMQ0</accession>
<comment type="caution">
    <text evidence="1">The sequence shown here is derived from an EMBL/GenBank/DDBJ whole genome shotgun (WGS) entry which is preliminary data.</text>
</comment>
<evidence type="ECO:0000313" key="1">
    <source>
        <dbReference type="EMBL" id="GIH12368.1"/>
    </source>
</evidence>
<keyword evidence="2" id="KW-1185">Reference proteome</keyword>
<proteinExistence type="predicted"/>
<dbReference type="EMBL" id="BONZ01000006">
    <property type="protein sequence ID" value="GIH12368.1"/>
    <property type="molecule type" value="Genomic_DNA"/>
</dbReference>
<evidence type="ECO:0008006" key="3">
    <source>
        <dbReference type="Google" id="ProtNLM"/>
    </source>
</evidence>
<dbReference type="RefSeq" id="WP_203916066.1">
    <property type="nucleotide sequence ID" value="NZ_BONZ01000006.1"/>
</dbReference>
<protein>
    <recommendedName>
        <fullName evidence="3">Peptidase C39-like domain-containing protein</fullName>
    </recommendedName>
</protein>
<evidence type="ECO:0000313" key="2">
    <source>
        <dbReference type="Proteomes" id="UP000642748"/>
    </source>
</evidence>